<dbReference type="OrthoDB" id="5572844at2759"/>
<evidence type="ECO:0008006" key="4">
    <source>
        <dbReference type="Google" id="ProtNLM"/>
    </source>
</evidence>
<dbReference type="GO" id="GO:0003677">
    <property type="term" value="F:DNA binding"/>
    <property type="evidence" value="ECO:0007669"/>
    <property type="project" value="TreeGrafter"/>
</dbReference>
<dbReference type="PANTHER" id="PTHR28027:SF1">
    <property type="entry name" value="CAMP INDEPENDENT REGULATORY PROTEIN (AFU_ORTHOLOGUE AFUA_3G09640)"/>
    <property type="match status" value="1"/>
</dbReference>
<reference evidence="2 3" key="1">
    <citation type="submission" date="2019-01" db="EMBL/GenBank/DDBJ databases">
        <title>Draft genome sequence of Psathyrella aberdarensis IHI B618.</title>
        <authorList>
            <person name="Buettner E."/>
            <person name="Kellner H."/>
        </authorList>
    </citation>
    <scope>NUCLEOTIDE SEQUENCE [LARGE SCALE GENOMIC DNA]</scope>
    <source>
        <strain evidence="2 3">IHI B618</strain>
    </source>
</reference>
<evidence type="ECO:0000313" key="2">
    <source>
        <dbReference type="EMBL" id="RXW18969.1"/>
    </source>
</evidence>
<dbReference type="Pfam" id="PF09729">
    <property type="entry name" value="Gti1_Pac2"/>
    <property type="match status" value="1"/>
</dbReference>
<sequence length="294" mass="32942">MAAQYPTHSRLHVRDARDAHTVFEAVRLGHLRPVVRRLNEMERSTHVHSGAVFVWFECDDDAGLKRWTDGRVWGQSRMREPYLFYDEKLPYDNGNLSNETSRAPTFRFVDGVSKAGPSSSALSHQERSTNHHKGLVKQAYSAWVTPNPYARPQKWHLTAYFTYADLPHLPTTDQDGLLATIVLPEGVYKSGKARTREDEEASGLRTSPTLSSSPPSPPSAGFMGGRLPPLVAVGPHGSFGQPRVQVPRLPEDQRVIQMLNSRHIRQMPHNEHVAALPISRYIAGRARNALAICM</sequence>
<comment type="caution">
    <text evidence="2">The sequence shown here is derived from an EMBL/GenBank/DDBJ whole genome shotgun (WGS) entry which is preliminary data.</text>
</comment>
<accession>A0A4Q2DH19</accession>
<gene>
    <name evidence="2" type="ORF">EST38_g6887</name>
</gene>
<dbReference type="PANTHER" id="PTHR28027">
    <property type="entry name" value="TRANSCRIPTIONAL REGULATOR MIT1"/>
    <property type="match status" value="1"/>
</dbReference>
<dbReference type="AlphaFoldDB" id="A0A4Q2DH19"/>
<feature type="region of interest" description="Disordered" evidence="1">
    <location>
        <begin position="191"/>
        <end position="227"/>
    </location>
</feature>
<dbReference type="Proteomes" id="UP000290288">
    <property type="component" value="Unassembled WGS sequence"/>
</dbReference>
<name>A0A4Q2DH19_9AGAR</name>
<evidence type="ECO:0000256" key="1">
    <source>
        <dbReference type="SAM" id="MobiDB-lite"/>
    </source>
</evidence>
<keyword evidence="3" id="KW-1185">Reference proteome</keyword>
<evidence type="ECO:0000313" key="3">
    <source>
        <dbReference type="Proteomes" id="UP000290288"/>
    </source>
</evidence>
<protein>
    <recommendedName>
        <fullName evidence="4">cAMP-independent regulatory protein pac2</fullName>
    </recommendedName>
</protein>
<proteinExistence type="predicted"/>
<organism evidence="2 3">
    <name type="scientific">Candolleomyces aberdarensis</name>
    <dbReference type="NCBI Taxonomy" id="2316362"/>
    <lineage>
        <taxon>Eukaryota</taxon>
        <taxon>Fungi</taxon>
        <taxon>Dikarya</taxon>
        <taxon>Basidiomycota</taxon>
        <taxon>Agaricomycotina</taxon>
        <taxon>Agaricomycetes</taxon>
        <taxon>Agaricomycetidae</taxon>
        <taxon>Agaricales</taxon>
        <taxon>Agaricineae</taxon>
        <taxon>Psathyrellaceae</taxon>
        <taxon>Candolleomyces</taxon>
    </lineage>
</organism>
<dbReference type="EMBL" id="SDEE01000229">
    <property type="protein sequence ID" value="RXW18969.1"/>
    <property type="molecule type" value="Genomic_DNA"/>
</dbReference>
<dbReference type="InterPro" id="IPR018608">
    <property type="entry name" value="Gti1/Pac2"/>
</dbReference>